<evidence type="ECO:0000313" key="2">
    <source>
        <dbReference type="Proteomes" id="UP000290289"/>
    </source>
</evidence>
<protein>
    <submittedName>
        <fullName evidence="1">Uncharacterized protein</fullName>
    </submittedName>
</protein>
<proteinExistence type="predicted"/>
<organism evidence="1 2">
    <name type="scientific">Malus domestica</name>
    <name type="common">Apple</name>
    <name type="synonym">Pyrus malus</name>
    <dbReference type="NCBI Taxonomy" id="3750"/>
    <lineage>
        <taxon>Eukaryota</taxon>
        <taxon>Viridiplantae</taxon>
        <taxon>Streptophyta</taxon>
        <taxon>Embryophyta</taxon>
        <taxon>Tracheophyta</taxon>
        <taxon>Spermatophyta</taxon>
        <taxon>Magnoliopsida</taxon>
        <taxon>eudicotyledons</taxon>
        <taxon>Gunneridae</taxon>
        <taxon>Pentapetalae</taxon>
        <taxon>rosids</taxon>
        <taxon>fabids</taxon>
        <taxon>Rosales</taxon>
        <taxon>Rosaceae</taxon>
        <taxon>Amygdaloideae</taxon>
        <taxon>Maleae</taxon>
        <taxon>Malus</taxon>
    </lineage>
</organism>
<dbReference type="AlphaFoldDB" id="A0A498IGQ0"/>
<sequence>MKTLSDELLPVQISVKKTTNNTQNKITQEHAWIIYVLQGERGGQRRYWRSYERMLERSRKRGRESRLRRGR</sequence>
<dbReference type="EMBL" id="RDQH01000337">
    <property type="protein sequence ID" value="RXH82778.1"/>
    <property type="molecule type" value="Genomic_DNA"/>
</dbReference>
<accession>A0A498IGQ0</accession>
<reference evidence="1 2" key="1">
    <citation type="submission" date="2018-10" db="EMBL/GenBank/DDBJ databases">
        <title>A high-quality apple genome assembly.</title>
        <authorList>
            <person name="Hu J."/>
        </authorList>
    </citation>
    <scope>NUCLEOTIDE SEQUENCE [LARGE SCALE GENOMIC DNA]</scope>
    <source>
        <strain evidence="2">cv. HFTH1</strain>
        <tissue evidence="1">Young leaf</tissue>
    </source>
</reference>
<comment type="caution">
    <text evidence="1">The sequence shown here is derived from an EMBL/GenBank/DDBJ whole genome shotgun (WGS) entry which is preliminary data.</text>
</comment>
<dbReference type="Proteomes" id="UP000290289">
    <property type="component" value="Chromosome 11"/>
</dbReference>
<name>A0A498IGQ0_MALDO</name>
<evidence type="ECO:0000313" key="1">
    <source>
        <dbReference type="EMBL" id="RXH82778.1"/>
    </source>
</evidence>
<gene>
    <name evidence="1" type="ORF">DVH24_003276</name>
</gene>
<keyword evidence="2" id="KW-1185">Reference proteome</keyword>